<proteinExistence type="inferred from homology"/>
<dbReference type="InterPro" id="IPR015943">
    <property type="entry name" value="WD40/YVTN_repeat-like_dom_sf"/>
</dbReference>
<comment type="similarity">
    <text evidence="1">Belongs to the cycloisomerase 2 family.</text>
</comment>
<dbReference type="GO" id="GO:0017057">
    <property type="term" value="F:6-phosphogluconolactonase activity"/>
    <property type="evidence" value="ECO:0007669"/>
    <property type="project" value="TreeGrafter"/>
</dbReference>
<evidence type="ECO:0000313" key="3">
    <source>
        <dbReference type="EMBL" id="SHG11855.1"/>
    </source>
</evidence>
<protein>
    <submittedName>
        <fullName evidence="3">6-phosphogluconolactonase</fullName>
    </submittedName>
</protein>
<dbReference type="Pfam" id="PF10282">
    <property type="entry name" value="Lactonase"/>
    <property type="match status" value="1"/>
</dbReference>
<dbReference type="SUPFAM" id="SSF51004">
    <property type="entry name" value="C-terminal (heme d1) domain of cytochrome cd1-nitrite reductase"/>
    <property type="match status" value="1"/>
</dbReference>
<dbReference type="InterPro" id="IPR050282">
    <property type="entry name" value="Cycloisomerase_2"/>
</dbReference>
<dbReference type="OrthoDB" id="9790815at2"/>
<organism evidence="3 4">
    <name type="scientific">Streptoalloteichus hindustanus</name>
    <dbReference type="NCBI Taxonomy" id="2017"/>
    <lineage>
        <taxon>Bacteria</taxon>
        <taxon>Bacillati</taxon>
        <taxon>Actinomycetota</taxon>
        <taxon>Actinomycetes</taxon>
        <taxon>Pseudonocardiales</taxon>
        <taxon>Pseudonocardiaceae</taxon>
        <taxon>Streptoalloteichus</taxon>
    </lineage>
</organism>
<evidence type="ECO:0000256" key="1">
    <source>
        <dbReference type="ARBA" id="ARBA00005564"/>
    </source>
</evidence>
<sequence length="350" mass="36673">MMKIMTRAYLGSYTTGDARGTGLSLLTADPASGQLTLDGGVDVGPDPTFLALSPGGDVLYAVNQQDQGKVVAVRLTGDRPAVINSQSSLGASPCHVSAHPDGGHVFAGNYRSGSVVVHPVRPDGGLAEPSDSARHTGSGPDPDRQEGPHVHQVLADPSGNWVLAVDLGTDSVVGYGFDRAAGRIGRHGVTAFRPRSGPRHLAFHPDGRTAYVVGELDSTITVCAWDAERGQLSPGQVVSTLPPGWTGTNYPSEIVLSADGRFCYAANRGHDSVAVLAVEEQGRRLRLLWATPTGGAWPWHIAIDPAGNHLYASNWRGHSVTRFRVDESTGALLPGQDVLATGSPVCLVFG</sequence>
<dbReference type="EMBL" id="FQVN01000006">
    <property type="protein sequence ID" value="SHG11855.1"/>
    <property type="molecule type" value="Genomic_DNA"/>
</dbReference>
<dbReference type="InterPro" id="IPR011048">
    <property type="entry name" value="Haem_d1_sf"/>
</dbReference>
<feature type="region of interest" description="Disordered" evidence="2">
    <location>
        <begin position="119"/>
        <end position="150"/>
    </location>
</feature>
<evidence type="ECO:0000313" key="4">
    <source>
        <dbReference type="Proteomes" id="UP000184501"/>
    </source>
</evidence>
<name>A0A1M5H7G8_STRHI</name>
<accession>A0A1M5H7G8</accession>
<dbReference type="Gene3D" id="2.130.10.10">
    <property type="entry name" value="YVTN repeat-like/Quinoprotein amine dehydrogenase"/>
    <property type="match status" value="1"/>
</dbReference>
<keyword evidence="4" id="KW-1185">Reference proteome</keyword>
<dbReference type="AlphaFoldDB" id="A0A1M5H7G8"/>
<gene>
    <name evidence="3" type="ORF">SAMN05444320_106432</name>
</gene>
<reference evidence="3 4" key="1">
    <citation type="submission" date="2016-11" db="EMBL/GenBank/DDBJ databases">
        <authorList>
            <person name="Jaros S."/>
            <person name="Januszkiewicz K."/>
            <person name="Wedrychowicz H."/>
        </authorList>
    </citation>
    <scope>NUCLEOTIDE SEQUENCE [LARGE SCALE GENOMIC DNA]</scope>
    <source>
        <strain evidence="3 4">DSM 44523</strain>
    </source>
</reference>
<dbReference type="Proteomes" id="UP000184501">
    <property type="component" value="Unassembled WGS sequence"/>
</dbReference>
<dbReference type="STRING" id="2017.SAMN05444320_106432"/>
<evidence type="ECO:0000256" key="2">
    <source>
        <dbReference type="SAM" id="MobiDB-lite"/>
    </source>
</evidence>
<dbReference type="PANTHER" id="PTHR30344">
    <property type="entry name" value="6-PHOSPHOGLUCONOLACTONASE-RELATED"/>
    <property type="match status" value="1"/>
</dbReference>
<dbReference type="PANTHER" id="PTHR30344:SF1">
    <property type="entry name" value="6-PHOSPHOGLUCONOLACTONASE"/>
    <property type="match status" value="1"/>
</dbReference>
<dbReference type="GO" id="GO:0005829">
    <property type="term" value="C:cytosol"/>
    <property type="evidence" value="ECO:0007669"/>
    <property type="project" value="TreeGrafter"/>
</dbReference>
<dbReference type="InterPro" id="IPR019405">
    <property type="entry name" value="Lactonase_7-beta_prop"/>
</dbReference>